<dbReference type="Proteomes" id="UP000799424">
    <property type="component" value="Unassembled WGS sequence"/>
</dbReference>
<protein>
    <submittedName>
        <fullName evidence="2">Uncharacterized protein</fullName>
    </submittedName>
</protein>
<feature type="non-terminal residue" evidence="2">
    <location>
        <position position="58"/>
    </location>
</feature>
<feature type="compositionally biased region" description="Basic and acidic residues" evidence="1">
    <location>
        <begin position="16"/>
        <end position="28"/>
    </location>
</feature>
<feature type="non-terminal residue" evidence="2">
    <location>
        <position position="1"/>
    </location>
</feature>
<name>A0A6A7A6X0_9PLEO</name>
<accession>A0A6A7A6X0</accession>
<dbReference type="AlphaFoldDB" id="A0A6A7A6X0"/>
<dbReference type="EMBL" id="MU006222">
    <property type="protein sequence ID" value="KAF2828437.1"/>
    <property type="molecule type" value="Genomic_DNA"/>
</dbReference>
<evidence type="ECO:0000313" key="2">
    <source>
        <dbReference type="EMBL" id="KAF2828437.1"/>
    </source>
</evidence>
<evidence type="ECO:0000313" key="3">
    <source>
        <dbReference type="Proteomes" id="UP000799424"/>
    </source>
</evidence>
<sequence length="58" mass="6631">AEYAHFTDAPPPFSEKQYEGKSEEQQTKMRRADYAKEINRMMGKQLVAGLKSDEAPPE</sequence>
<dbReference type="OrthoDB" id="3772124at2759"/>
<gene>
    <name evidence="2" type="ORF">CC86DRAFT_273672</name>
</gene>
<proteinExistence type="predicted"/>
<evidence type="ECO:0000256" key="1">
    <source>
        <dbReference type="SAM" id="MobiDB-lite"/>
    </source>
</evidence>
<reference evidence="2" key="1">
    <citation type="journal article" date="2020" name="Stud. Mycol.">
        <title>101 Dothideomycetes genomes: a test case for predicting lifestyles and emergence of pathogens.</title>
        <authorList>
            <person name="Haridas S."/>
            <person name="Albert R."/>
            <person name="Binder M."/>
            <person name="Bloem J."/>
            <person name="Labutti K."/>
            <person name="Salamov A."/>
            <person name="Andreopoulos B."/>
            <person name="Baker S."/>
            <person name="Barry K."/>
            <person name="Bills G."/>
            <person name="Bluhm B."/>
            <person name="Cannon C."/>
            <person name="Castanera R."/>
            <person name="Culley D."/>
            <person name="Daum C."/>
            <person name="Ezra D."/>
            <person name="Gonzalez J."/>
            <person name="Henrissat B."/>
            <person name="Kuo A."/>
            <person name="Liang C."/>
            <person name="Lipzen A."/>
            <person name="Lutzoni F."/>
            <person name="Magnuson J."/>
            <person name="Mondo S."/>
            <person name="Nolan M."/>
            <person name="Ohm R."/>
            <person name="Pangilinan J."/>
            <person name="Park H.-J."/>
            <person name="Ramirez L."/>
            <person name="Alfaro M."/>
            <person name="Sun H."/>
            <person name="Tritt A."/>
            <person name="Yoshinaga Y."/>
            <person name="Zwiers L.-H."/>
            <person name="Turgeon B."/>
            <person name="Goodwin S."/>
            <person name="Spatafora J."/>
            <person name="Crous P."/>
            <person name="Grigoriev I."/>
        </authorList>
    </citation>
    <scope>NUCLEOTIDE SEQUENCE</scope>
    <source>
        <strain evidence="2">CBS 113818</strain>
    </source>
</reference>
<keyword evidence="3" id="KW-1185">Reference proteome</keyword>
<feature type="region of interest" description="Disordered" evidence="1">
    <location>
        <begin position="1"/>
        <end position="28"/>
    </location>
</feature>
<organism evidence="2 3">
    <name type="scientific">Ophiobolus disseminans</name>
    <dbReference type="NCBI Taxonomy" id="1469910"/>
    <lineage>
        <taxon>Eukaryota</taxon>
        <taxon>Fungi</taxon>
        <taxon>Dikarya</taxon>
        <taxon>Ascomycota</taxon>
        <taxon>Pezizomycotina</taxon>
        <taxon>Dothideomycetes</taxon>
        <taxon>Pleosporomycetidae</taxon>
        <taxon>Pleosporales</taxon>
        <taxon>Pleosporineae</taxon>
        <taxon>Phaeosphaeriaceae</taxon>
        <taxon>Ophiobolus</taxon>
    </lineage>
</organism>